<reference evidence="2 3" key="1">
    <citation type="submission" date="2019-10" db="EMBL/GenBank/DDBJ databases">
        <authorList>
            <person name="Palmer J.M."/>
        </authorList>
    </citation>
    <scope>NUCLEOTIDE SEQUENCE [LARGE SCALE GENOMIC DNA]</scope>
    <source>
        <strain evidence="2 3">TWF730</strain>
    </source>
</reference>
<feature type="region of interest" description="Disordered" evidence="1">
    <location>
        <begin position="192"/>
        <end position="316"/>
    </location>
</feature>
<gene>
    <name evidence="2" type="ORF">TWF730_002896</name>
</gene>
<feature type="compositionally biased region" description="Acidic residues" evidence="1">
    <location>
        <begin position="202"/>
        <end position="211"/>
    </location>
</feature>
<name>A0AAV9UA33_9PEZI</name>
<accession>A0AAV9UA33</accession>
<proteinExistence type="predicted"/>
<dbReference type="Proteomes" id="UP001373714">
    <property type="component" value="Unassembled WGS sequence"/>
</dbReference>
<sequence>MSIIDSNLIDLQPQATQQTQVGQCPLAHYERANKRCISLRVLPYTRPYVLPLSKISAIDNFADTISTLPEARPYGGTAIKKKLLFGEWRIIDEAGSVIRLQDWEELAIAGVQIILDTDGSSRRQAERVDAVAAVAYTPVPENQKTLSTEPGLGVPGSVSTGAPKFESAAVKKEEPQQYLLEVEEDGGKEIEEEYENPQAEPLENEAVEEPIEPQGDPEWNSWSTANPEPIDGWGATGPVTLKDGGWGNDNSTPPRDPDWGSSSTFHNRDNGSISSRLSRPGTEKGYHSPHKPYPLGKKPNNKGWQIPRSTSPNGYSKGKFPKKIHLTFYAPFKLPQGSPPTPQPLYNRFSIPPETPMHQVALKVLGRHPFSSMPTPSSPDFVPENHVFVFLEVREELVNGKKTLGRGRVMKVLGKTTMAEMGLSTDGGLENMGRYYFIVRDFFAESMDI</sequence>
<evidence type="ECO:0000313" key="3">
    <source>
        <dbReference type="Proteomes" id="UP001373714"/>
    </source>
</evidence>
<dbReference type="AlphaFoldDB" id="A0AAV9UA33"/>
<comment type="caution">
    <text evidence="2">The sequence shown here is derived from an EMBL/GenBank/DDBJ whole genome shotgun (WGS) entry which is preliminary data.</text>
</comment>
<keyword evidence="3" id="KW-1185">Reference proteome</keyword>
<organism evidence="2 3">
    <name type="scientific">Orbilia blumenaviensis</name>
    <dbReference type="NCBI Taxonomy" id="1796055"/>
    <lineage>
        <taxon>Eukaryota</taxon>
        <taxon>Fungi</taxon>
        <taxon>Dikarya</taxon>
        <taxon>Ascomycota</taxon>
        <taxon>Pezizomycotina</taxon>
        <taxon>Orbiliomycetes</taxon>
        <taxon>Orbiliales</taxon>
        <taxon>Orbiliaceae</taxon>
        <taxon>Orbilia</taxon>
    </lineage>
</organism>
<feature type="compositionally biased region" description="Polar residues" evidence="1">
    <location>
        <begin position="260"/>
        <end position="277"/>
    </location>
</feature>
<protein>
    <submittedName>
        <fullName evidence="2">Uncharacterized protein</fullName>
    </submittedName>
</protein>
<evidence type="ECO:0000313" key="2">
    <source>
        <dbReference type="EMBL" id="KAK6337496.1"/>
    </source>
</evidence>
<dbReference type="EMBL" id="JAVHNS010000013">
    <property type="protein sequence ID" value="KAK6337496.1"/>
    <property type="molecule type" value="Genomic_DNA"/>
</dbReference>
<evidence type="ECO:0000256" key="1">
    <source>
        <dbReference type="SAM" id="MobiDB-lite"/>
    </source>
</evidence>